<gene>
    <name evidence="11" type="ORF">DBV15_02749</name>
</gene>
<keyword evidence="6 9" id="KW-1133">Transmembrane helix</keyword>
<sequence>MAYGRYCCKLSTYVYSNNLQPRTERLYLSDYVRLGAEHEEELVEKVEEQALHVVTVGLDVMHLRHLHALQIRHVVEHGYRALLESLVQGVAPCVQSKDKIDVHMMGCVERTQGDGMENATDKIEIKQSRSRLGDTLIYHPTNLKQLGSTAPVTPIGTIVNLVPKYNSNAKQGKRILHSLKSKEPKFVPYEPYKAAVNPIVPFEKKNKKLSRKSGINATAAKIAAIKIQDSDARLKEGKEKTSEDGWNGEKEAYEMEIRKLKEENNQLETQLKFQAQVNGELKNLLVAAVGEDLETRVHLLTEDKLQLARALLNSAQHLSTHQEQTEWLAGQCEVWRSKFLASSLMVEDLARWKAALCQRTTELQESIKRLLEEHNNIRDTSLKTYRMLTILREKFDSIGTTSGKKHELASTNIVDLAQGCCQLAEILRVSLLSGIPDSELRKELNITGLDMKTLAEHNAEKLMKLLCSLDNVYIDLYINLTISLFLSICRLELNLVDQLRSDKLWTGILNASSSESGLQSTADFQTTKPLLSIISDRTLSRILDADDKPEKAHPKAEIKHPELAVVQPDITLRQILLGQSYSLERYKSLASKTALLDAAILNGDGNAILIMKNLHIIIKNTKDPNRLMQKLHNCYKALFAMLPDCKETTFLESYIKLLEWQMAIKQKKNDEELPLNSSVLESLRYACKHHCNTPKDFVTMSPTVLSRDHDISPRLYQKVALQVKAACGGWDDIDRLLLTKGLLGNTKLQTQLYTEDILKVLYKYNAPHAVLEKYLKFIDNLEKRLELAKKLSCHTIIFVQQGDRAILMDYKAKLQPQSEGYFYAESALRLPHIKTQSLQKMTACKFRVMTHGEKNINDKIFKAASYFKMVALMMNRLRSVVGVCLFLALTGIVYLGYFCPDHVCALTNREIKESIRLSESLSVAAGPPAVGSAALSSVSIELDRNGLLSVHPAFKLQSIQGSLGYDDVFANDTFQFDINAHDVMVFLHIQKTGKYTKRVFLALYYSGTLFGKHLVRDLELQRPCSCQRRRKRCFCFRPNRNENWLFSRYSTGWKCGLHADWTELTNCVDTELNKIEGEGIKRRYFYVTIIRDPVARYLSEFRHVQRGATWRGARHWCGGTQANIPQCYDGPNWKGVSLEEFMECPYNLARNRQTRMLADLSIVGCYNSTLSKTDRDRLMLASAKHNLQFMPFFMLTEYQKYTFEETFKMRFAVAFEQHNATLSGATMATLSAEQLDAVRKLNSLDLELYEFAKNLAFQRFKRLRDRDPHFVQRFQHLGELPSRQSATEFNWDSVIEDTTDNE</sequence>
<keyword evidence="7 9" id="KW-0472">Membrane</keyword>
<dbReference type="PANTHER" id="PTHR12812">
    <property type="entry name" value="HEPARAN SULFATE 6-O-SULFOTRANSFERASE 3"/>
    <property type="match status" value="1"/>
</dbReference>
<comment type="catalytic activity">
    <reaction evidence="9">
        <text>alpha-D-glucosaminyl-[heparan sulfate](n) + 3'-phosphoadenylyl sulfate = 6-sulfo-alpha-D-glucosaminyl-[heparan sulfate](n) + adenosine 3',5'-bisphosphate + H(+)</text>
        <dbReference type="Rhea" id="RHEA:56604"/>
        <dbReference type="Rhea" id="RHEA-COMP:9830"/>
        <dbReference type="Rhea" id="RHEA-COMP:14621"/>
        <dbReference type="ChEBI" id="CHEBI:15378"/>
        <dbReference type="ChEBI" id="CHEBI:58339"/>
        <dbReference type="ChEBI" id="CHEBI:58343"/>
        <dbReference type="ChEBI" id="CHEBI:58388"/>
        <dbReference type="ChEBI" id="CHEBI:140604"/>
    </reaction>
</comment>
<comment type="function">
    <text evidence="9">6-O-sulfation enzyme which catalyzes the transfer of sulfate from 3'-phosphoadenosine 5'-phosphosulfate (PAPS) to position 6 of the N-sulfoglucosamine residue (GlcNS) of heparan sulfate.</text>
</comment>
<dbReference type="InterPro" id="IPR010635">
    <property type="entry name" value="Heparan_SO4-6-sulfoTrfase"/>
</dbReference>
<dbReference type="Pfam" id="PF03567">
    <property type="entry name" value="Sulfotransfer_2"/>
    <property type="match status" value="1"/>
</dbReference>
<keyword evidence="8" id="KW-0325">Glycoprotein</keyword>
<dbReference type="PANTHER" id="PTHR12812:SF0">
    <property type="entry name" value="HEPARAN-SULFATE 6-O-SULFOTRANSFERASE"/>
    <property type="match status" value="1"/>
</dbReference>
<comment type="caution">
    <text evidence="11">The sequence shown here is derived from an EMBL/GenBank/DDBJ whole genome shotgun (WGS) entry which is preliminary data.</text>
</comment>
<keyword evidence="10" id="KW-0175">Coiled coil</keyword>
<dbReference type="Gene3D" id="3.40.50.300">
    <property type="entry name" value="P-loop containing nucleotide triphosphate hydrolases"/>
    <property type="match status" value="1"/>
</dbReference>
<feature type="transmembrane region" description="Helical" evidence="9">
    <location>
        <begin position="877"/>
        <end position="897"/>
    </location>
</feature>
<accession>A0A4S2KG40</accession>
<organism evidence="11 12">
    <name type="scientific">Temnothorax longispinosus</name>
    <dbReference type="NCBI Taxonomy" id="300112"/>
    <lineage>
        <taxon>Eukaryota</taxon>
        <taxon>Metazoa</taxon>
        <taxon>Ecdysozoa</taxon>
        <taxon>Arthropoda</taxon>
        <taxon>Hexapoda</taxon>
        <taxon>Insecta</taxon>
        <taxon>Pterygota</taxon>
        <taxon>Neoptera</taxon>
        <taxon>Endopterygota</taxon>
        <taxon>Hymenoptera</taxon>
        <taxon>Apocrita</taxon>
        <taxon>Aculeata</taxon>
        <taxon>Formicoidea</taxon>
        <taxon>Formicidae</taxon>
        <taxon>Myrmicinae</taxon>
        <taxon>Temnothorax</taxon>
    </lineage>
</organism>
<feature type="coiled-coil region" evidence="10">
    <location>
        <begin position="353"/>
        <end position="380"/>
    </location>
</feature>
<keyword evidence="4 9" id="KW-0812">Transmembrane</keyword>
<dbReference type="InterPro" id="IPR005331">
    <property type="entry name" value="Sulfotransferase"/>
</dbReference>
<keyword evidence="12" id="KW-1185">Reference proteome</keyword>
<dbReference type="EMBL" id="QBLH01002486">
    <property type="protein sequence ID" value="TGZ48405.1"/>
    <property type="molecule type" value="Genomic_DNA"/>
</dbReference>
<evidence type="ECO:0000256" key="2">
    <source>
        <dbReference type="ARBA" id="ARBA00010109"/>
    </source>
</evidence>
<dbReference type="STRING" id="300112.A0A4S2KG40"/>
<protein>
    <recommendedName>
        <fullName evidence="9">Heparan-sulfate 6-O-sulfotransferase</fullName>
        <ecNumber evidence="9">2.8.2.-</ecNumber>
    </recommendedName>
</protein>
<dbReference type="FunFam" id="3.40.50.300:FF:000347">
    <property type="entry name" value="Heparan-sulfate 6-O-sulfotransferase"/>
    <property type="match status" value="1"/>
</dbReference>
<comment type="subcellular location">
    <subcellularLocation>
        <location evidence="1 9">Membrane</location>
        <topology evidence="1 9">Single-pass type II membrane protein</topology>
    </subcellularLocation>
</comment>
<reference evidence="11 12" key="1">
    <citation type="journal article" date="2019" name="Philos. Trans. R. Soc. Lond., B, Biol. Sci.">
        <title>Ant behaviour and brain gene expression of defending hosts depend on the ecological success of the intruding social parasite.</title>
        <authorList>
            <person name="Kaur R."/>
            <person name="Stoldt M."/>
            <person name="Jongepier E."/>
            <person name="Feldmeyer B."/>
            <person name="Menzel F."/>
            <person name="Bornberg-Bauer E."/>
            <person name="Foitzik S."/>
        </authorList>
    </citation>
    <scope>NUCLEOTIDE SEQUENCE [LARGE SCALE GENOMIC DNA]</scope>
    <source>
        <tissue evidence="11">Whole body</tissue>
    </source>
</reference>
<dbReference type="GO" id="GO:0017095">
    <property type="term" value="F:heparan sulfate 6-sulfotransferase activity"/>
    <property type="evidence" value="ECO:0007669"/>
    <property type="project" value="RHEA"/>
</dbReference>
<evidence type="ECO:0000256" key="1">
    <source>
        <dbReference type="ARBA" id="ARBA00004606"/>
    </source>
</evidence>
<keyword evidence="5 9" id="KW-0735">Signal-anchor</keyword>
<comment type="similarity">
    <text evidence="2 9">Belongs to the sulfotransferase 6 family.</text>
</comment>
<name>A0A4S2KG40_9HYME</name>
<dbReference type="GO" id="GO:0016020">
    <property type="term" value="C:membrane"/>
    <property type="evidence" value="ECO:0007669"/>
    <property type="project" value="UniProtKB-SubCell"/>
</dbReference>
<proteinExistence type="inferred from homology"/>
<evidence type="ECO:0000256" key="6">
    <source>
        <dbReference type="ARBA" id="ARBA00022989"/>
    </source>
</evidence>
<feature type="coiled-coil region" evidence="10">
    <location>
        <begin position="243"/>
        <end position="277"/>
    </location>
</feature>
<evidence type="ECO:0000256" key="7">
    <source>
        <dbReference type="ARBA" id="ARBA00023136"/>
    </source>
</evidence>
<evidence type="ECO:0000313" key="11">
    <source>
        <dbReference type="EMBL" id="TGZ48405.1"/>
    </source>
</evidence>
<evidence type="ECO:0000256" key="9">
    <source>
        <dbReference type="RuleBase" id="RU364122"/>
    </source>
</evidence>
<keyword evidence="3 9" id="KW-0808">Transferase</keyword>
<evidence type="ECO:0000256" key="5">
    <source>
        <dbReference type="ARBA" id="ARBA00022968"/>
    </source>
</evidence>
<evidence type="ECO:0000256" key="8">
    <source>
        <dbReference type="ARBA" id="ARBA00023180"/>
    </source>
</evidence>
<dbReference type="Proteomes" id="UP000310200">
    <property type="component" value="Unassembled WGS sequence"/>
</dbReference>
<evidence type="ECO:0000256" key="10">
    <source>
        <dbReference type="SAM" id="Coils"/>
    </source>
</evidence>
<evidence type="ECO:0000313" key="12">
    <source>
        <dbReference type="Proteomes" id="UP000310200"/>
    </source>
</evidence>
<dbReference type="InterPro" id="IPR027417">
    <property type="entry name" value="P-loop_NTPase"/>
</dbReference>
<dbReference type="EC" id="2.8.2.-" evidence="9"/>
<evidence type="ECO:0000256" key="3">
    <source>
        <dbReference type="ARBA" id="ARBA00022679"/>
    </source>
</evidence>
<evidence type="ECO:0000256" key="4">
    <source>
        <dbReference type="ARBA" id="ARBA00022692"/>
    </source>
</evidence>